<evidence type="ECO:0000313" key="2">
    <source>
        <dbReference type="EMBL" id="KAK2961306.1"/>
    </source>
</evidence>
<comment type="caution">
    <text evidence="2">The sequence shown here is derived from an EMBL/GenBank/DDBJ whole genome shotgun (WGS) entry which is preliminary data.</text>
</comment>
<sequence>MMTTTFILMLGKKQKGGIEKKNRSKSTDNRKENIGKRTAKQKKKVANAGVSSITKWFGKKTETDQHSSHDLSPKSHEPPQILSPKASRADPIAIQRPSEHSAPEPLQTPSTSRFSQLPIIQPLSARTNSLPLQPPPQHLRQLPSIQPLSHPSVIQPTRLQTFSPLLPFNPAGLPPLPPLSTLSPPPSIDTLSPLAMSKHSRPSSVSISFDFGIEHGILVEQKRDPLREALKMLVIICLAEGIAFSEDSDTLKFSLTSLQSRLMSTTMAPISLLNKLPVSEDVASQISGIRNDCSAFSHNQLFSVATELNSTFAIHASSLLLPFQSGNIPADDELSLLHALSKANALVSDASHLLDTLHTSTFHHPSFIHHNHHLESTDTLNNLPPAKNPSTSTQLTFSSFRDGYFNSEKDTTDPSIESWSDQLFEGIEEMENRDDFDVDENVLNEECGDCQNDLLFQIPQDSSTSSLDHHVSNSDSLISVPISFFDSNSTLTSQPINTSTSLLCLYALHTLAGNTANNPLELLCSPLAHPFMGSSCWNKPSINKVTLARITKFYSVHTFVFSSSACWTNCATSTFSLVPHNIGCDVTHIISDDSIVFDASAGGAASHTVVVQVSWISSLFLSGGNSTPF</sequence>
<evidence type="ECO:0000313" key="3">
    <source>
        <dbReference type="Proteomes" id="UP001281761"/>
    </source>
</evidence>
<reference evidence="2 3" key="1">
    <citation type="journal article" date="2022" name="bioRxiv">
        <title>Genomics of Preaxostyla Flagellates Illuminates Evolutionary Transitions and the Path Towards Mitochondrial Loss.</title>
        <authorList>
            <person name="Novak L.V.F."/>
            <person name="Treitli S.C."/>
            <person name="Pyrih J."/>
            <person name="Halakuc P."/>
            <person name="Pipaliya S.V."/>
            <person name="Vacek V."/>
            <person name="Brzon O."/>
            <person name="Soukal P."/>
            <person name="Eme L."/>
            <person name="Dacks J.B."/>
            <person name="Karnkowska A."/>
            <person name="Elias M."/>
            <person name="Hampl V."/>
        </authorList>
    </citation>
    <scope>NUCLEOTIDE SEQUENCE [LARGE SCALE GENOMIC DNA]</scope>
    <source>
        <strain evidence="2">NAU3</strain>
        <tissue evidence="2">Gut</tissue>
    </source>
</reference>
<feature type="region of interest" description="Disordered" evidence="1">
    <location>
        <begin position="1"/>
        <end position="86"/>
    </location>
</feature>
<feature type="compositionally biased region" description="Basic and acidic residues" evidence="1">
    <location>
        <begin position="59"/>
        <end position="77"/>
    </location>
</feature>
<feature type="compositionally biased region" description="Basic and acidic residues" evidence="1">
    <location>
        <begin position="16"/>
        <end position="35"/>
    </location>
</feature>
<organism evidence="2 3">
    <name type="scientific">Blattamonas nauphoetae</name>
    <dbReference type="NCBI Taxonomy" id="2049346"/>
    <lineage>
        <taxon>Eukaryota</taxon>
        <taxon>Metamonada</taxon>
        <taxon>Preaxostyla</taxon>
        <taxon>Oxymonadida</taxon>
        <taxon>Blattamonas</taxon>
    </lineage>
</organism>
<gene>
    <name evidence="2" type="ORF">BLNAU_3752</name>
</gene>
<dbReference type="Proteomes" id="UP001281761">
    <property type="component" value="Unassembled WGS sequence"/>
</dbReference>
<name>A0ABQ9YC08_9EUKA</name>
<accession>A0ABQ9YC08</accession>
<dbReference type="EMBL" id="JARBJD010000017">
    <property type="protein sequence ID" value="KAK2961306.1"/>
    <property type="molecule type" value="Genomic_DNA"/>
</dbReference>
<keyword evidence="3" id="KW-1185">Reference proteome</keyword>
<protein>
    <submittedName>
        <fullName evidence="2">Uncharacterized protein</fullName>
    </submittedName>
</protein>
<proteinExistence type="predicted"/>
<evidence type="ECO:0000256" key="1">
    <source>
        <dbReference type="SAM" id="MobiDB-lite"/>
    </source>
</evidence>